<feature type="region of interest" description="Disordered" evidence="1">
    <location>
        <begin position="1331"/>
        <end position="1383"/>
    </location>
</feature>
<evidence type="ECO:0000256" key="1">
    <source>
        <dbReference type="SAM" id="MobiDB-lite"/>
    </source>
</evidence>
<feature type="compositionally biased region" description="Basic residues" evidence="1">
    <location>
        <begin position="1513"/>
        <end position="1522"/>
    </location>
</feature>
<dbReference type="Proteomes" id="UP000051952">
    <property type="component" value="Unassembled WGS sequence"/>
</dbReference>
<feature type="compositionally biased region" description="Polar residues" evidence="1">
    <location>
        <begin position="378"/>
        <end position="399"/>
    </location>
</feature>
<feature type="region of interest" description="Disordered" evidence="1">
    <location>
        <begin position="348"/>
        <end position="437"/>
    </location>
</feature>
<feature type="region of interest" description="Disordered" evidence="1">
    <location>
        <begin position="1283"/>
        <end position="1309"/>
    </location>
</feature>
<feature type="region of interest" description="Disordered" evidence="1">
    <location>
        <begin position="1396"/>
        <end position="1450"/>
    </location>
</feature>
<feature type="region of interest" description="Disordered" evidence="1">
    <location>
        <begin position="1013"/>
        <end position="1054"/>
    </location>
</feature>
<feature type="compositionally biased region" description="Low complexity" evidence="1">
    <location>
        <begin position="1240"/>
        <end position="1262"/>
    </location>
</feature>
<feature type="compositionally biased region" description="Acidic residues" evidence="1">
    <location>
        <begin position="633"/>
        <end position="647"/>
    </location>
</feature>
<organism evidence="3 4">
    <name type="scientific">Bodo saltans</name>
    <name type="common">Flagellated protozoan</name>
    <dbReference type="NCBI Taxonomy" id="75058"/>
    <lineage>
        <taxon>Eukaryota</taxon>
        <taxon>Discoba</taxon>
        <taxon>Euglenozoa</taxon>
        <taxon>Kinetoplastea</taxon>
        <taxon>Metakinetoplastina</taxon>
        <taxon>Eubodonida</taxon>
        <taxon>Bodonidae</taxon>
        <taxon>Bodo</taxon>
    </lineage>
</organism>
<feature type="region of interest" description="Disordered" evidence="1">
    <location>
        <begin position="1183"/>
        <end position="1262"/>
    </location>
</feature>
<feature type="region of interest" description="Disordered" evidence="1">
    <location>
        <begin position="496"/>
        <end position="522"/>
    </location>
</feature>
<feature type="compositionally biased region" description="Low complexity" evidence="1">
    <location>
        <begin position="1017"/>
        <end position="1030"/>
    </location>
</feature>
<sequence>MYSTTSALTWSRDAAPPNDRHTLDSNYNTTTNSLAVTPPWVNATANHQSQSQTSTRSLPSVPPPDRLAALRQLLRSSGTGGSNAFLSGSLDSNNNSSSLWTNEAIDRRDTVATVELRSLRSYHVEPSNAVLEITIVPNHPHQSFPASCIVSVSTNQQRSSDEFANADVVIKEWKLMTTSVSLPRTTLSMSTVMNIASVVRQSSSSSGNQQDHLEDTRVFLTLRFAGCCDMSNRHCIQQVHLVYLVNPSASAETVGVHSSSTAAAFSSAWSQRQEYDVDGNSKGKLMGGGYPQRAALASMMENVVMSPPPPAVKSSAVASLYDAHHNRESTTQAQREQQNDRQRQHHNLNDSVDMHVHVEEPSPAPRGGRPPVPLRTPLSAQQQPYNDPHHQSSMSSATHPSAGRGWSPGQGSAQSSASFLEHRRSVSPRQPQQEFEPSFVTDDIQGSLAAMASHPTHLGAQGLLSSRHRDAADVIMLTPTQSTGGGSRRPRARVRMTTPEKPQHPQQKQQASKKLLGHHQRAPVEEPDVVEIMTSPCVDSAERPNSSHVAPILFHHQQRETALQYNDDVNDDDEDVVVLAISPVVGGGSSRPRSLNQEQQQKQEHHHYGNQATNVRPTNHSALAYEVLLDDEEEDEAAEFEEVDIEASPEQMLTPRKAHHATHRTVTATTTSDPSQQQQATLSSHHDHHQHQDESDMFDYVETSPAPHQQHHAEHLRSGQMVWSPGPSAPPPSFSARLHVAAASSLYDDEEEEQHSAPPSSAAASRPLLAKLVSDVEAQMQQRRQRDQYAVTAALDNDAYEKNVEPQQQKEQQQYVSTVLEVPSRTTPHVTEKTEQQQQPTLRQAPPLPPSISSLSSSTYAIPEHTAVATAAPTPVMDAPSRSLDLQTQVALMLGTEHNGNIDAAKRVAPSSCVPSSAAPAAPQQVAAAYELPPPLPAMTTTHMQVNSSSGMQSAWPSVTEMITSSRSSSTQSGRPAATAATTIAINNNNGAVSSMLSRPVALPSRTSFVSVKHLRSSSSGRGSDDAFSTSDDDDHVFGTSATSAGKWGAPRRPAPILSEDAMAEARRSVTTMENIPQFSQQDDLFSAIGGVLGVEPQAISRPSSRHTSRTSSPTIHHAISTSRSGTPVAAVSMWSQLPSAQTRGSFVSSSTAGGVAPQQQRFTTPPLVFTSSGAGIVALPTSPTHVEQHQQQQQQQQQQYLPPRAPLTSDAAPTTIDSTDEPPANIAAGRFQYEPEPSLPSTTTTVTSSSSSSAPLVLPSQAPLPSLRRRFSIYDEDEEVTVCDDNNSAPPPHHDDGKSSSVSLMKSSEDKGTSLLQAAYKIMVDAVSTTTSTASSSAAREGISDDGKYNSNKMTSMPISHHRTRGGSMVSVPGSISAHQTTHEKFQPLETIPFLAAIPPPPAPAPQSTSLASSISMSQSHHHQLQRSTSWNRSASSSSNTSNSSHDERFVGMHRMIPTKLYAQQPIASGASVGEAVVNPADRWTAQSRVDPRWVPQSSSVALPAPGAHLNSHNHHSHHRLAQANDGFVSSQQQQQQRPGTPSFLVAPSTAASSSISAPPPPPPRGTAAAVHSDVILWCHKHHTSRNGTGRRCLILRPTPDGEGVTFTMKKPDGSSWKGPAVPIQSPQMLIDGGGGLAAASGLGGSDELSNTVLLERTAHITVLYGTDAYNSPSIHQNKVHSAAHCVVVFRKGRLVASLEFDSDHDVRLFLEALSCVLVS</sequence>
<evidence type="ECO:0000259" key="2">
    <source>
        <dbReference type="Pfam" id="PF25402"/>
    </source>
</evidence>
<dbReference type="Pfam" id="PF25402">
    <property type="entry name" value="PH_28"/>
    <property type="match status" value="1"/>
</dbReference>
<feature type="region of interest" description="Disordered" evidence="1">
    <location>
        <begin position="633"/>
        <end position="766"/>
    </location>
</feature>
<feature type="compositionally biased region" description="Low complexity" evidence="1">
    <location>
        <begin position="409"/>
        <end position="418"/>
    </location>
</feature>
<feature type="region of interest" description="Disordered" evidence="1">
    <location>
        <begin position="1099"/>
        <end position="1125"/>
    </location>
</feature>
<feature type="compositionally biased region" description="Low complexity" evidence="1">
    <location>
        <begin position="756"/>
        <end position="765"/>
    </location>
</feature>
<feature type="compositionally biased region" description="Low complexity" evidence="1">
    <location>
        <begin position="1407"/>
        <end position="1420"/>
    </location>
</feature>
<feature type="compositionally biased region" description="Polar residues" evidence="1">
    <location>
        <begin position="44"/>
        <end position="58"/>
    </location>
</feature>
<feature type="region of interest" description="Disordered" evidence="1">
    <location>
        <begin position="1"/>
        <end position="30"/>
    </location>
</feature>
<feature type="compositionally biased region" description="Pro residues" evidence="1">
    <location>
        <begin position="362"/>
        <end position="374"/>
    </location>
</feature>
<feature type="region of interest" description="Disordered" evidence="1">
    <location>
        <begin position="823"/>
        <end position="848"/>
    </location>
</feature>
<feature type="compositionally biased region" description="Low complexity" evidence="1">
    <location>
        <begin position="1331"/>
        <end position="1340"/>
    </location>
</feature>
<accession>A0A0S4JI24</accession>
<feature type="compositionally biased region" description="Low complexity" evidence="1">
    <location>
        <begin position="504"/>
        <end position="514"/>
    </location>
</feature>
<evidence type="ECO:0000313" key="4">
    <source>
        <dbReference type="Proteomes" id="UP000051952"/>
    </source>
</evidence>
<proteinExistence type="predicted"/>
<dbReference type="InterPro" id="IPR057418">
    <property type="entry name" value="PH-like_kinetoplastida"/>
</dbReference>
<feature type="compositionally biased region" description="Polar residues" evidence="1">
    <location>
        <begin position="1350"/>
        <end position="1359"/>
    </location>
</feature>
<evidence type="ECO:0000313" key="3">
    <source>
        <dbReference type="EMBL" id="CUG89800.1"/>
    </source>
</evidence>
<dbReference type="VEuPathDB" id="TriTrypDB:BSAL_23475"/>
<keyword evidence="4" id="KW-1185">Reference proteome</keyword>
<protein>
    <recommendedName>
        <fullName evidence="2">PH-like domain-containing protein</fullName>
    </recommendedName>
</protein>
<feature type="region of interest" description="Disordered" evidence="1">
    <location>
        <begin position="1489"/>
        <end position="1569"/>
    </location>
</feature>
<name>A0A0S4JI24_BODSA</name>
<dbReference type="OrthoDB" id="251490at2759"/>
<gene>
    <name evidence="3" type="ORF">BSAL_23475</name>
</gene>
<feature type="compositionally biased region" description="Low complexity" evidence="1">
    <location>
        <begin position="1427"/>
        <end position="1445"/>
    </location>
</feature>
<reference evidence="4" key="1">
    <citation type="submission" date="2015-09" db="EMBL/GenBank/DDBJ databases">
        <authorList>
            <consortium name="Pathogen Informatics"/>
        </authorList>
    </citation>
    <scope>NUCLEOTIDE SEQUENCE [LARGE SCALE GENOMIC DNA]</scope>
    <source>
        <strain evidence="4">Lake Konstanz</strain>
    </source>
</reference>
<feature type="compositionally biased region" description="Low complexity" evidence="1">
    <location>
        <begin position="1190"/>
        <end position="1200"/>
    </location>
</feature>
<feature type="region of interest" description="Disordered" evidence="1">
    <location>
        <begin position="584"/>
        <end position="618"/>
    </location>
</feature>
<feature type="region of interest" description="Disordered" evidence="1">
    <location>
        <begin position="44"/>
        <end position="64"/>
    </location>
</feature>
<feature type="compositionally biased region" description="Low complexity" evidence="1">
    <location>
        <begin position="1548"/>
        <end position="1558"/>
    </location>
</feature>
<feature type="domain" description="PH-like" evidence="2">
    <location>
        <begin position="1581"/>
        <end position="1713"/>
    </location>
</feature>
<feature type="compositionally biased region" description="Polar residues" evidence="1">
    <location>
        <begin position="672"/>
        <end position="682"/>
    </location>
</feature>
<dbReference type="EMBL" id="CYKH01001771">
    <property type="protein sequence ID" value="CUG89800.1"/>
    <property type="molecule type" value="Genomic_DNA"/>
</dbReference>